<evidence type="ECO:0000313" key="2">
    <source>
        <dbReference type="Proteomes" id="UP000293360"/>
    </source>
</evidence>
<gene>
    <name evidence="1" type="ORF">DL764_002586</name>
</gene>
<evidence type="ECO:0000313" key="1">
    <source>
        <dbReference type="EMBL" id="RYP07271.1"/>
    </source>
</evidence>
<reference evidence="1 2" key="1">
    <citation type="submission" date="2018-06" db="EMBL/GenBank/DDBJ databases">
        <title>Complete Genomes of Monosporascus.</title>
        <authorList>
            <person name="Robinson A.J."/>
            <person name="Natvig D.O."/>
        </authorList>
    </citation>
    <scope>NUCLEOTIDE SEQUENCE [LARGE SCALE GENOMIC DNA]</scope>
    <source>
        <strain evidence="1 2">CBS 110550</strain>
    </source>
</reference>
<organism evidence="1 2">
    <name type="scientific">Monosporascus ibericus</name>
    <dbReference type="NCBI Taxonomy" id="155417"/>
    <lineage>
        <taxon>Eukaryota</taxon>
        <taxon>Fungi</taxon>
        <taxon>Dikarya</taxon>
        <taxon>Ascomycota</taxon>
        <taxon>Pezizomycotina</taxon>
        <taxon>Sordariomycetes</taxon>
        <taxon>Xylariomycetidae</taxon>
        <taxon>Xylariales</taxon>
        <taxon>Xylariales incertae sedis</taxon>
        <taxon>Monosporascus</taxon>
    </lineage>
</organism>
<dbReference type="STRING" id="155417.A0A4Q4TJN9"/>
<protein>
    <submittedName>
        <fullName evidence="1">Uncharacterized protein</fullName>
    </submittedName>
</protein>
<comment type="caution">
    <text evidence="1">The sequence shown here is derived from an EMBL/GenBank/DDBJ whole genome shotgun (WGS) entry which is preliminary data.</text>
</comment>
<dbReference type="EMBL" id="QJNU01000101">
    <property type="protein sequence ID" value="RYP07271.1"/>
    <property type="molecule type" value="Genomic_DNA"/>
</dbReference>
<dbReference type="AlphaFoldDB" id="A0A4Q4TJN9"/>
<name>A0A4Q4TJN9_9PEZI</name>
<dbReference type="OrthoDB" id="159299at2759"/>
<keyword evidence="2" id="KW-1185">Reference proteome</keyword>
<accession>A0A4Q4TJN9</accession>
<proteinExistence type="predicted"/>
<sequence length="325" mass="36891">MASQGSLAEEFSEALIQTCLETWRSRAKPITPEEYIAQQWQLGSEKPRRPAGALVSDDNPKGYLFVPFDDSPPADQQLLGKRAELQRAIDEHGFAASELLLDLEIMEHGYLTFEGFGTTGLAQMKTYEKVGLIAKYRLLETSRYATPTSHGNPASNGPSAGKRRMWMLRVTGFETLAIESFYLSSTTPFGVFRRRLEEVAEPYKNTGISDRHTCEAVEHWEGNRAAQRTEEEEAEWLESLMKEASLTPQEQASWSYQFCKELDGVSRMVEEEWHTVDAPEEVDAMLREMERSKLAPVFMRTCRITEGRRISRLLHPETPESTGNT</sequence>
<dbReference type="Proteomes" id="UP000293360">
    <property type="component" value="Unassembled WGS sequence"/>
</dbReference>